<reference evidence="2" key="1">
    <citation type="submission" date="2020-10" db="EMBL/GenBank/DDBJ databases">
        <title>Genome Sequence of Monilinia vaccinii-corymbosi Sheds Light on Mummy Berry Disease Infection of Blueberry and Mating Type.</title>
        <authorList>
            <person name="Yow A.G."/>
            <person name="Zhang Y."/>
            <person name="Bansal K."/>
            <person name="Eacker S.M."/>
            <person name="Sullivan S."/>
            <person name="Liachko I."/>
            <person name="Cubeta M.A."/>
            <person name="Rollins J.A."/>
            <person name="Ashrafi H."/>
        </authorList>
    </citation>
    <scope>NUCLEOTIDE SEQUENCE</scope>
    <source>
        <strain evidence="2">RL-1</strain>
    </source>
</reference>
<feature type="compositionally biased region" description="Basic residues" evidence="1">
    <location>
        <begin position="503"/>
        <end position="515"/>
    </location>
</feature>
<sequence>MDLVPSSNNERVASSILKEIHGPNYLRDNVMLLEMPNSKALKEEFSSIDFLWLRRNAPWPKLVKSAVYRFLHLHNLYQVDRDDEVKKLVDYIFQEGGLQNDRHCREQMVHRCRKLILSTSQWTRTGLLVFDKDNRLVKSAIFQNAWNNQILIMSIRNLTSNCGNTEQLEDSVAVEGPNSPTKVLLPSISSDIQLTLPLVSEAKATPDLFVEVSSPVSERQLNATFAPDEVEPEIKVDPDGPMSLNNERPEFPPTLVLDDATSNVADVPHSPASYCHGLPDFGFDIPASTTQVTPSPKSTIRNVEFLKNIIQHNYPSEAMFLCQRIRFEASAYLLVHATNESKRITSYSAVVLMWQSDAEFLRFWRSLFKPCYALIEFKFSSAPWLSGFTIDVNTDDGITKARQHIWDGFWIFIDRESKFANPKFNIIAKPKLPYLPSVSSKRSIATDGTHNLKRPCPRGGEKESSLSCTKESAVSPPRSGNHASNGNTASCEGGRSLTGSPKRPVRRPRNAKKQRSILPAPSNAPINPVDLHQQQQQQQQRRSHQCLSTIVAGDLRSQFNLPSGRSTDDLTFETQPNHLNLQPQVTIPLTGTIQFLHARSDAGLPNTHPGLPNTHPNPYQHLQQYAYTQSSSRIAPQRPLFSVNYPAQLSQNPFLRDLAMAASQMHPSLANCPQQVSSHPAPSPLPPPISPQSHDLTADSICKLKPIPTIQFRIQLSLNGPFSTPYPKSILGVPGNPPLTTAQLFSWFVNETRMGYHHRLDSLIFRLKDAVPAPVSYTVSRSGHGGGDGADAIAKLRADLRRECENAGRLVMGLEVFEVFVGMVTEEGSGMEGMTRRNQILGEAW</sequence>
<dbReference type="OrthoDB" id="3534692at2759"/>
<evidence type="ECO:0000313" key="3">
    <source>
        <dbReference type="Proteomes" id="UP000672032"/>
    </source>
</evidence>
<gene>
    <name evidence="2" type="ORF">DSL72_006354</name>
</gene>
<keyword evidence="3" id="KW-1185">Reference proteome</keyword>
<evidence type="ECO:0000256" key="1">
    <source>
        <dbReference type="SAM" id="MobiDB-lite"/>
    </source>
</evidence>
<feature type="region of interest" description="Disordered" evidence="1">
    <location>
        <begin position="446"/>
        <end position="546"/>
    </location>
</feature>
<dbReference type="AlphaFoldDB" id="A0A8A3PNG4"/>
<evidence type="ECO:0000313" key="2">
    <source>
        <dbReference type="EMBL" id="QSZ36475.1"/>
    </source>
</evidence>
<accession>A0A8A3PNG4</accession>
<protein>
    <submittedName>
        <fullName evidence="2">Uncharacterized protein</fullName>
    </submittedName>
</protein>
<proteinExistence type="predicted"/>
<organism evidence="2 3">
    <name type="scientific">Monilinia vaccinii-corymbosi</name>
    <dbReference type="NCBI Taxonomy" id="61207"/>
    <lineage>
        <taxon>Eukaryota</taxon>
        <taxon>Fungi</taxon>
        <taxon>Dikarya</taxon>
        <taxon>Ascomycota</taxon>
        <taxon>Pezizomycotina</taxon>
        <taxon>Leotiomycetes</taxon>
        <taxon>Helotiales</taxon>
        <taxon>Sclerotiniaceae</taxon>
        <taxon>Monilinia</taxon>
    </lineage>
</organism>
<name>A0A8A3PNG4_9HELO</name>
<dbReference type="Proteomes" id="UP000672032">
    <property type="component" value="Chromosome 7"/>
</dbReference>
<dbReference type="EMBL" id="CP063411">
    <property type="protein sequence ID" value="QSZ36475.1"/>
    <property type="molecule type" value="Genomic_DNA"/>
</dbReference>
<feature type="compositionally biased region" description="Polar residues" evidence="1">
    <location>
        <begin position="481"/>
        <end position="490"/>
    </location>
</feature>